<dbReference type="Pfam" id="PF07690">
    <property type="entry name" value="MFS_1"/>
    <property type="match status" value="1"/>
</dbReference>
<dbReference type="GO" id="GO:0005886">
    <property type="term" value="C:plasma membrane"/>
    <property type="evidence" value="ECO:0007669"/>
    <property type="project" value="UniProtKB-SubCell"/>
</dbReference>
<dbReference type="EMBL" id="JAGSOH010000093">
    <property type="protein sequence ID" value="MBR7829652.1"/>
    <property type="molecule type" value="Genomic_DNA"/>
</dbReference>
<evidence type="ECO:0000256" key="1">
    <source>
        <dbReference type="ARBA" id="ARBA00004651"/>
    </source>
</evidence>
<feature type="transmembrane region" description="Helical" evidence="7">
    <location>
        <begin position="133"/>
        <end position="152"/>
    </location>
</feature>
<reference evidence="8" key="1">
    <citation type="submission" date="2021-04" db="EMBL/GenBank/DDBJ databases">
        <title>Genome based classification of Actinospica acidithermotolerans sp. nov., an actinobacterium isolated from an Indonesian hot spring.</title>
        <authorList>
            <person name="Kusuma A.B."/>
            <person name="Putra K.E."/>
            <person name="Nafisah S."/>
            <person name="Loh J."/>
            <person name="Nouioui I."/>
            <person name="Goodfellow M."/>
        </authorList>
    </citation>
    <scope>NUCLEOTIDE SEQUENCE</scope>
    <source>
        <strain evidence="8">MGRD01-02</strain>
    </source>
</reference>
<evidence type="ECO:0000313" key="9">
    <source>
        <dbReference type="Proteomes" id="UP000676325"/>
    </source>
</evidence>
<evidence type="ECO:0000256" key="6">
    <source>
        <dbReference type="SAM" id="MobiDB-lite"/>
    </source>
</evidence>
<dbReference type="Proteomes" id="UP000676325">
    <property type="component" value="Unassembled WGS sequence"/>
</dbReference>
<feature type="transmembrane region" description="Helical" evidence="7">
    <location>
        <begin position="386"/>
        <end position="404"/>
    </location>
</feature>
<feature type="transmembrane region" description="Helical" evidence="7">
    <location>
        <begin position="101"/>
        <end position="121"/>
    </location>
</feature>
<keyword evidence="4 7" id="KW-1133">Transmembrane helix</keyword>
<keyword evidence="2" id="KW-1003">Cell membrane</keyword>
<feature type="transmembrane region" description="Helical" evidence="7">
    <location>
        <begin position="315"/>
        <end position="342"/>
    </location>
</feature>
<dbReference type="GO" id="GO:0022857">
    <property type="term" value="F:transmembrane transporter activity"/>
    <property type="evidence" value="ECO:0007669"/>
    <property type="project" value="InterPro"/>
</dbReference>
<keyword evidence="3 7" id="KW-0812">Transmembrane</keyword>
<dbReference type="PANTHER" id="PTHR23513">
    <property type="entry name" value="INTEGRAL MEMBRANE EFFLUX PROTEIN-RELATED"/>
    <property type="match status" value="1"/>
</dbReference>
<evidence type="ECO:0000313" key="8">
    <source>
        <dbReference type="EMBL" id="MBR7829652.1"/>
    </source>
</evidence>
<protein>
    <submittedName>
        <fullName evidence="8">MFS transporter</fullName>
    </submittedName>
</protein>
<organism evidence="8 9">
    <name type="scientific">Actinospica acidithermotolerans</name>
    <dbReference type="NCBI Taxonomy" id="2828514"/>
    <lineage>
        <taxon>Bacteria</taxon>
        <taxon>Bacillati</taxon>
        <taxon>Actinomycetota</taxon>
        <taxon>Actinomycetes</taxon>
        <taxon>Catenulisporales</taxon>
        <taxon>Actinospicaceae</taxon>
        <taxon>Actinospica</taxon>
    </lineage>
</organism>
<proteinExistence type="predicted"/>
<dbReference type="PANTHER" id="PTHR23513:SF18">
    <property type="entry name" value="INTEGRAL MEMBRANE PROTEIN"/>
    <property type="match status" value="1"/>
</dbReference>
<dbReference type="RefSeq" id="WP_212520783.1">
    <property type="nucleotide sequence ID" value="NZ_JAGSOH010000093.1"/>
</dbReference>
<name>A0A941EE25_9ACTN</name>
<feature type="transmembrane region" description="Helical" evidence="7">
    <location>
        <begin position="354"/>
        <end position="379"/>
    </location>
</feature>
<evidence type="ECO:0000256" key="2">
    <source>
        <dbReference type="ARBA" id="ARBA00022475"/>
    </source>
</evidence>
<evidence type="ECO:0000256" key="3">
    <source>
        <dbReference type="ARBA" id="ARBA00022692"/>
    </source>
</evidence>
<evidence type="ECO:0000256" key="4">
    <source>
        <dbReference type="ARBA" id="ARBA00022989"/>
    </source>
</evidence>
<comment type="subcellular location">
    <subcellularLocation>
        <location evidence="1">Cell membrane</location>
        <topology evidence="1">Multi-pass membrane protein</topology>
    </subcellularLocation>
</comment>
<dbReference type="Gene3D" id="1.20.1250.20">
    <property type="entry name" value="MFS general substrate transporter like domains"/>
    <property type="match status" value="1"/>
</dbReference>
<evidence type="ECO:0000256" key="5">
    <source>
        <dbReference type="ARBA" id="ARBA00023136"/>
    </source>
</evidence>
<feature type="transmembrane region" description="Helical" evidence="7">
    <location>
        <begin position="254"/>
        <end position="272"/>
    </location>
</feature>
<dbReference type="SUPFAM" id="SSF103473">
    <property type="entry name" value="MFS general substrate transporter"/>
    <property type="match status" value="1"/>
</dbReference>
<feature type="transmembrane region" description="Helical" evidence="7">
    <location>
        <begin position="473"/>
        <end position="491"/>
    </location>
</feature>
<keyword evidence="9" id="KW-1185">Reference proteome</keyword>
<feature type="region of interest" description="Disordered" evidence="6">
    <location>
        <begin position="1"/>
        <end position="29"/>
    </location>
</feature>
<dbReference type="InterPro" id="IPR011701">
    <property type="entry name" value="MFS"/>
</dbReference>
<sequence>MGGPDDATRAVDSQGAGPGGPPLEETLLGDPADLHQTEVVGAAKAAAKPGRGPAWMQQTAGAVKHGADVGADVGGAVYGRIQRITQADGAGESGLSHVIELNAVVATGDLLVTVALASSLFFSLQPNEARPKVALYLLVTMVPFVILAPVIGPLLDRLRGGRRFAMALTSLIRALLALVLAKTIAGGSLAVYPAAFGVLAASRAYGVSRSAVIPRVLPPGTSLVRANSRINLFTLFATLAATPIGYGLGKLDKAYPLLLAAVVFFAGTALALRLPKHVDSDEGEIRARLSRKDRGLDPHETKIARTLPDKRLRAVGLSVIMALRATGALRAFAGYMALYFAFMLRTNSIGGLKNLTAIGLVAGAIAIGGGLGSLVGGWLKARAPEGIVAACVALSAVVSVMTAFYYNLPMVLLCCGLAGLLPSLAKLSLDAMIQRDTVEAVRTSAFAKSETLMQLCWVLGAALGLIMPSSHPVLALSTCAVWLSVVTLLTGKSLTDYRSMQNATPAQAAR</sequence>
<dbReference type="InterPro" id="IPR036259">
    <property type="entry name" value="MFS_trans_sf"/>
</dbReference>
<accession>A0A941EE25</accession>
<dbReference type="AlphaFoldDB" id="A0A941EE25"/>
<gene>
    <name evidence="8" type="ORF">KDK95_25320</name>
</gene>
<evidence type="ECO:0000256" key="7">
    <source>
        <dbReference type="SAM" id="Phobius"/>
    </source>
</evidence>
<keyword evidence="5 7" id="KW-0472">Membrane</keyword>
<comment type="caution">
    <text evidence="8">The sequence shown here is derived from an EMBL/GenBank/DDBJ whole genome shotgun (WGS) entry which is preliminary data.</text>
</comment>